<evidence type="ECO:0008006" key="4">
    <source>
        <dbReference type="Google" id="ProtNLM"/>
    </source>
</evidence>
<dbReference type="AlphaFoldDB" id="A0A2L1US75"/>
<dbReference type="KEGG" id="rox:BV494_13095"/>
<evidence type="ECO:0000256" key="1">
    <source>
        <dbReference type="SAM" id="SignalP"/>
    </source>
</evidence>
<dbReference type="EMBL" id="CP019062">
    <property type="protein sequence ID" value="AVF35806.1"/>
    <property type="molecule type" value="Genomic_DNA"/>
</dbReference>
<keyword evidence="3" id="KW-1185">Reference proteome</keyword>
<dbReference type="RefSeq" id="WP_104923277.1">
    <property type="nucleotide sequence ID" value="NZ_CP019062.1"/>
</dbReference>
<dbReference type="Proteomes" id="UP000239197">
    <property type="component" value="Chromosome"/>
</dbReference>
<reference evidence="3" key="1">
    <citation type="submission" date="2017-01" db="EMBL/GenBank/DDBJ databases">
        <title>Genome sequence of Rouxiella sp. ERMR1:05.</title>
        <authorList>
            <person name="Kumar R."/>
            <person name="Singh D."/>
            <person name="Kumar S."/>
        </authorList>
    </citation>
    <scope>NUCLEOTIDE SEQUENCE [LARGE SCALE GENOMIC DNA]</scope>
    <source>
        <strain evidence="3">ERMR1:05</strain>
    </source>
</reference>
<organism evidence="2 3">
    <name type="scientific">Rahnella sikkimica</name>
    <dbReference type="NCBI Taxonomy" id="1805933"/>
    <lineage>
        <taxon>Bacteria</taxon>
        <taxon>Pseudomonadati</taxon>
        <taxon>Pseudomonadota</taxon>
        <taxon>Gammaproteobacteria</taxon>
        <taxon>Enterobacterales</taxon>
        <taxon>Yersiniaceae</taxon>
        <taxon>Rahnella</taxon>
    </lineage>
</organism>
<gene>
    <name evidence="2" type="ORF">BV494_13095</name>
</gene>
<name>A0A2L1US75_9GAMM</name>
<evidence type="ECO:0000313" key="2">
    <source>
        <dbReference type="EMBL" id="AVF35806.1"/>
    </source>
</evidence>
<feature type="signal peptide" evidence="1">
    <location>
        <begin position="1"/>
        <end position="19"/>
    </location>
</feature>
<dbReference type="OrthoDB" id="6506498at2"/>
<keyword evidence="1" id="KW-0732">Signal</keyword>
<evidence type="ECO:0000313" key="3">
    <source>
        <dbReference type="Proteomes" id="UP000239197"/>
    </source>
</evidence>
<protein>
    <recommendedName>
        <fullName evidence="4">Fimbrial protein</fullName>
    </recommendedName>
</protein>
<feature type="chain" id="PRO_5014772580" description="Fimbrial protein" evidence="1">
    <location>
        <begin position="20"/>
        <end position="81"/>
    </location>
</feature>
<proteinExistence type="predicted"/>
<sequence length="81" mass="8560">MKVLLLSVLLALSPLVAVAGMTSGDIHISLTILPTCKVDVAHSGTSVTCASRTMMQPHISEMTLASVPGIRTDSRLVTVEW</sequence>
<accession>A0A2L1US75</accession>